<evidence type="ECO:0000313" key="1">
    <source>
        <dbReference type="EMBL" id="KAK5974484.1"/>
    </source>
</evidence>
<gene>
    <name evidence="1" type="ORF">GCK32_016709</name>
</gene>
<feature type="non-terminal residue" evidence="1">
    <location>
        <position position="170"/>
    </location>
</feature>
<dbReference type="Proteomes" id="UP001331761">
    <property type="component" value="Unassembled WGS sequence"/>
</dbReference>
<proteinExistence type="predicted"/>
<keyword evidence="2" id="KW-1185">Reference proteome</keyword>
<organism evidence="1 2">
    <name type="scientific">Trichostrongylus colubriformis</name>
    <name type="common">Black scour worm</name>
    <dbReference type="NCBI Taxonomy" id="6319"/>
    <lineage>
        <taxon>Eukaryota</taxon>
        <taxon>Metazoa</taxon>
        <taxon>Ecdysozoa</taxon>
        <taxon>Nematoda</taxon>
        <taxon>Chromadorea</taxon>
        <taxon>Rhabditida</taxon>
        <taxon>Rhabditina</taxon>
        <taxon>Rhabditomorpha</taxon>
        <taxon>Strongyloidea</taxon>
        <taxon>Trichostrongylidae</taxon>
        <taxon>Trichostrongylus</taxon>
    </lineage>
</organism>
<evidence type="ECO:0000313" key="2">
    <source>
        <dbReference type="Proteomes" id="UP001331761"/>
    </source>
</evidence>
<protein>
    <submittedName>
        <fullName evidence="1">Uncharacterized protein</fullName>
    </submittedName>
</protein>
<name>A0AAN8FE24_TRICO</name>
<dbReference type="EMBL" id="WIXE01014170">
    <property type="protein sequence ID" value="KAK5974484.1"/>
    <property type="molecule type" value="Genomic_DNA"/>
</dbReference>
<accession>A0AAN8FE24</accession>
<sequence>MARLYRLTVSSNDKLKCSSQLTDSSAVEHLPLKRTFVIVARNVKDDNITTSSTVDNVFIHPNNIFDHLVPYMMQNPGYYTTFLANIFSAENPSAAFQTGDITSFMTRVMSTIHNATQYDRTLRYNYSLALQSVLDARESYSDVVVIVDSPWYGTFDESSLLEKISTKRFK</sequence>
<dbReference type="AlphaFoldDB" id="A0AAN8FE24"/>
<reference evidence="1 2" key="1">
    <citation type="submission" date="2019-10" db="EMBL/GenBank/DDBJ databases">
        <title>Assembly and Annotation for the nematode Trichostrongylus colubriformis.</title>
        <authorList>
            <person name="Martin J."/>
        </authorList>
    </citation>
    <scope>NUCLEOTIDE SEQUENCE [LARGE SCALE GENOMIC DNA]</scope>
    <source>
        <strain evidence="1">G859</strain>
        <tissue evidence="1">Whole worm</tissue>
    </source>
</reference>
<comment type="caution">
    <text evidence="1">The sequence shown here is derived from an EMBL/GenBank/DDBJ whole genome shotgun (WGS) entry which is preliminary data.</text>
</comment>